<keyword evidence="1" id="KW-0732">Signal</keyword>
<dbReference type="PANTHER" id="PTHR11878:SF65">
    <property type="entry name" value="NA_CA-EXCHANGE PROTEIN, ISOFORM G"/>
    <property type="match status" value="1"/>
</dbReference>
<keyword evidence="2" id="KW-0677">Repeat</keyword>
<dbReference type="STRING" id="570519.SAMN04488116_0856"/>
<dbReference type="Proteomes" id="UP000184532">
    <property type="component" value="Unassembled WGS sequence"/>
</dbReference>
<accession>A0A1M5IQ53</accession>
<dbReference type="GO" id="GO:0030001">
    <property type="term" value="P:metal ion transport"/>
    <property type="evidence" value="ECO:0007669"/>
    <property type="project" value="TreeGrafter"/>
</dbReference>
<dbReference type="Pfam" id="PF25564">
    <property type="entry name" value="DUF7933"/>
    <property type="match status" value="1"/>
</dbReference>
<dbReference type="Pfam" id="PF03160">
    <property type="entry name" value="Calx-beta"/>
    <property type="match status" value="1"/>
</dbReference>
<dbReference type="InterPro" id="IPR038081">
    <property type="entry name" value="CalX-like_sf"/>
</dbReference>
<sequence length="827" mass="87350">MDLIANILSWFGSSKKIVGFISPIYGNIGFYLADKLVHNNHLDSILHSINLAFNRSMDIHGNEINMKKAFLSSILIWISFSAALCAQETFRDNFSSSFYSNNDGSQTFSGNWTETNDDGSPTGSRIRITGNELRFEDITRNSQRIQRSANLAGATSATLSFDWRTSGLDGGSGGEQLSVQMSNDGTNFTTIGTFTGTQSGSFSQDILVYASANSTIRFINVGTWQFGDWESNEFVFIDNVLITAAFDPSITIEDVSVDEDAGTVSLTATHTGPNASGTFSVDYQTTNGTATSGTDYTASTGTLNFSGTSGDTEPIIITILDDAIFEAAEDFDISFTSSTDGAVTISDTATVTINDDDNNPNNPRPYEERVAINLMGNFKMLGNTNLLCTSGCPASPVSNNPSVVMGYADVDGDGATVNSSSSNLNLPVGSTVSWAGLYWGGVYNSTYGGITNPSGSLNIDQVKFMDPTSGSYTTINSEVRNIETTSFAGWNSFMAYADVTAQVQTGGNGNYFVADIALATGSSFTGPHGGWTLVVIYSDPADTSRNVSVWDGFDFFGFGANDSFTVTGLLTPSIGSFETHVGYYGMDGEASSTGDFVSVEGTSLSNALNPATNILNGTISEFGVDLGTRNPNFGYSWGVDIDVFDATGLVANNATDMDVVLGSSLEGIWGGVFVTSNEIAFPTVATSSFSPDTVFQGLESTVTITIENPSNGVSLSNLALTNNLPTDMTIAPTPDASSSCGGTITAVSGSNNFMITGVSLPAGTTCSFTFDVVTSSSGIFTNTITPLDITNDQNIPLSGTTFSNLTVNPRPSTVITNREITFRVNPN</sequence>
<dbReference type="PANTHER" id="PTHR11878">
    <property type="entry name" value="SODIUM/CALCIUM EXCHANGER"/>
    <property type="match status" value="1"/>
</dbReference>
<evidence type="ECO:0000259" key="5">
    <source>
        <dbReference type="SMART" id="SM00237"/>
    </source>
</evidence>
<reference evidence="7" key="1">
    <citation type="submission" date="2016-11" db="EMBL/GenBank/DDBJ databases">
        <authorList>
            <person name="Varghese N."/>
            <person name="Submissions S."/>
        </authorList>
    </citation>
    <scope>NUCLEOTIDE SEQUENCE [LARGE SCALE GENOMIC DNA]</scope>
    <source>
        <strain evidence="7">DSM 22638</strain>
    </source>
</reference>
<keyword evidence="3" id="KW-0106">Calcium</keyword>
<name>A0A1M5IQ53_9FLAO</name>
<keyword evidence="7" id="KW-1185">Reference proteome</keyword>
<dbReference type="AlphaFoldDB" id="A0A1M5IQ53"/>
<evidence type="ECO:0000313" key="7">
    <source>
        <dbReference type="Proteomes" id="UP000184532"/>
    </source>
</evidence>
<evidence type="ECO:0000256" key="2">
    <source>
        <dbReference type="ARBA" id="ARBA00022737"/>
    </source>
</evidence>
<dbReference type="InterPro" id="IPR051171">
    <property type="entry name" value="CaCA"/>
</dbReference>
<protein>
    <submittedName>
        <fullName evidence="6">Calx-beta domain-containing protein</fullName>
    </submittedName>
</protein>
<feature type="domain" description="Calx-beta" evidence="5">
    <location>
        <begin position="240"/>
        <end position="336"/>
    </location>
</feature>
<keyword evidence="4" id="KW-0813">Transport</keyword>
<dbReference type="RefSeq" id="WP_073176652.1">
    <property type="nucleotide sequence ID" value="NZ_FQWL01000001.1"/>
</dbReference>
<evidence type="ECO:0000256" key="4">
    <source>
        <dbReference type="ARBA" id="ARBA00023065"/>
    </source>
</evidence>
<dbReference type="InterPro" id="IPR057693">
    <property type="entry name" value="DUF7933"/>
</dbReference>
<evidence type="ECO:0000313" key="6">
    <source>
        <dbReference type="EMBL" id="SHG30375.1"/>
    </source>
</evidence>
<organism evidence="6 7">
    <name type="scientific">Flagellimonas flava</name>
    <dbReference type="NCBI Taxonomy" id="570519"/>
    <lineage>
        <taxon>Bacteria</taxon>
        <taxon>Pseudomonadati</taxon>
        <taxon>Bacteroidota</taxon>
        <taxon>Flavobacteriia</taxon>
        <taxon>Flavobacteriales</taxon>
        <taxon>Flavobacteriaceae</taxon>
        <taxon>Flagellimonas</taxon>
    </lineage>
</organism>
<gene>
    <name evidence="6" type="ORF">SAMN04488116_0856</name>
</gene>
<proteinExistence type="predicted"/>
<evidence type="ECO:0000256" key="1">
    <source>
        <dbReference type="ARBA" id="ARBA00022729"/>
    </source>
</evidence>
<dbReference type="GO" id="GO:0007154">
    <property type="term" value="P:cell communication"/>
    <property type="evidence" value="ECO:0007669"/>
    <property type="project" value="InterPro"/>
</dbReference>
<evidence type="ECO:0000256" key="3">
    <source>
        <dbReference type="ARBA" id="ARBA00022837"/>
    </source>
</evidence>
<dbReference type="GO" id="GO:0016020">
    <property type="term" value="C:membrane"/>
    <property type="evidence" value="ECO:0007669"/>
    <property type="project" value="InterPro"/>
</dbReference>
<dbReference type="EMBL" id="FQWL01000001">
    <property type="protein sequence ID" value="SHG30375.1"/>
    <property type="molecule type" value="Genomic_DNA"/>
</dbReference>
<dbReference type="SMART" id="SM00237">
    <property type="entry name" value="Calx_beta"/>
    <property type="match status" value="1"/>
</dbReference>
<dbReference type="InterPro" id="IPR003644">
    <property type="entry name" value="Calx_beta"/>
</dbReference>
<keyword evidence="4" id="KW-0406">Ion transport</keyword>
<dbReference type="SUPFAM" id="SSF141072">
    <property type="entry name" value="CalX-like"/>
    <property type="match status" value="1"/>
</dbReference>
<dbReference type="Gene3D" id="2.60.40.2030">
    <property type="match status" value="1"/>
</dbReference>
<dbReference type="OrthoDB" id="1140688at2"/>